<dbReference type="PROSITE" id="PS50937">
    <property type="entry name" value="HTH_MERR_2"/>
    <property type="match status" value="1"/>
</dbReference>
<protein>
    <submittedName>
        <fullName evidence="3">MerR family transcriptional regulator</fullName>
    </submittedName>
</protein>
<dbReference type="CDD" id="cd01106">
    <property type="entry name" value="HTH_TipAL-Mta"/>
    <property type="match status" value="1"/>
</dbReference>
<dbReference type="Gene3D" id="3.40.50.150">
    <property type="entry name" value="Vaccinia Virus protein VP39"/>
    <property type="match status" value="1"/>
</dbReference>
<dbReference type="EMBL" id="JACOPB010000007">
    <property type="protein sequence ID" value="MBC5709520.1"/>
    <property type="molecule type" value="Genomic_DNA"/>
</dbReference>
<dbReference type="Gene3D" id="1.10.1660.10">
    <property type="match status" value="1"/>
</dbReference>
<keyword evidence="4" id="KW-1185">Reference proteome</keyword>
<dbReference type="RefSeq" id="WP_187022551.1">
    <property type="nucleotide sequence ID" value="NZ_JACOPB010000007.1"/>
</dbReference>
<dbReference type="PANTHER" id="PTHR30204:SF96">
    <property type="entry name" value="CHROMOSOME-ANCHORING PROTEIN RACA"/>
    <property type="match status" value="1"/>
</dbReference>
<dbReference type="InterPro" id="IPR000551">
    <property type="entry name" value="MerR-type_HTH_dom"/>
</dbReference>
<feature type="domain" description="HTH merR-type" evidence="2">
    <location>
        <begin position="4"/>
        <end position="73"/>
    </location>
</feature>
<sequence>MQGYYTSGEFAKKANVSIRTIRYYDKQGLLKPAGMSEAGYRLYTDSDFAKLQKILSLKYLGFSLDEIRSITINDDDNGYVEQSLELQLDLVKKRIEHLKLVEQTLSETSKLVKDNPVIDWNKILHLIHITNMEKSLVEQYKNAANINIRIDLHKKYAKNPIGWFPWLYSQLELKDGETVLETGCGNGELWRENRDLIPPEAVICLSDVSEGMIQDAREHLKGVPGRFSYEVFDCGRIPKAEESFDKVSANHVLFYLKDLDGALEEVRRVLKPAGTFFCSTYGREHMKEISQLVKEFDSRIVLSEVNLYDVFGLENGREILNRHFDQVEEILYEDHLEVRDEGPLMEYILSCHGNQQEYLSERYDEFREFLKKKIEKKGTLYVTKRAGIFRCKKKMNGRKIPEKMSSRTKTENR</sequence>
<name>A0ABR7H8K1_9FIRM</name>
<dbReference type="InterPro" id="IPR029063">
    <property type="entry name" value="SAM-dependent_MTases_sf"/>
</dbReference>
<evidence type="ECO:0000313" key="3">
    <source>
        <dbReference type="EMBL" id="MBC5709520.1"/>
    </source>
</evidence>
<keyword evidence="1" id="KW-0238">DNA-binding</keyword>
<dbReference type="SUPFAM" id="SSF53335">
    <property type="entry name" value="S-adenosyl-L-methionine-dependent methyltransferases"/>
    <property type="match status" value="1"/>
</dbReference>
<evidence type="ECO:0000259" key="2">
    <source>
        <dbReference type="PROSITE" id="PS50937"/>
    </source>
</evidence>
<dbReference type="PANTHER" id="PTHR30204">
    <property type="entry name" value="REDOX-CYCLING DRUG-SENSING TRANSCRIPTIONAL ACTIVATOR SOXR"/>
    <property type="match status" value="1"/>
</dbReference>
<dbReference type="InterPro" id="IPR047057">
    <property type="entry name" value="MerR_fam"/>
</dbReference>
<dbReference type="SMART" id="SM00422">
    <property type="entry name" value="HTH_MERR"/>
    <property type="match status" value="1"/>
</dbReference>
<dbReference type="SUPFAM" id="SSF46955">
    <property type="entry name" value="Putative DNA-binding domain"/>
    <property type="match status" value="1"/>
</dbReference>
<evidence type="ECO:0000256" key="1">
    <source>
        <dbReference type="ARBA" id="ARBA00023125"/>
    </source>
</evidence>
<dbReference type="Pfam" id="PF08241">
    <property type="entry name" value="Methyltransf_11"/>
    <property type="match status" value="1"/>
</dbReference>
<gene>
    <name evidence="3" type="ORF">H8S75_16295</name>
</gene>
<dbReference type="PROSITE" id="PS00552">
    <property type="entry name" value="HTH_MERR_1"/>
    <property type="match status" value="1"/>
</dbReference>
<dbReference type="InterPro" id="IPR009061">
    <property type="entry name" value="DNA-bd_dom_put_sf"/>
</dbReference>
<reference evidence="3 4" key="1">
    <citation type="submission" date="2020-08" db="EMBL/GenBank/DDBJ databases">
        <title>Genome public.</title>
        <authorList>
            <person name="Liu C."/>
            <person name="Sun Q."/>
        </authorList>
    </citation>
    <scope>NUCLEOTIDE SEQUENCE [LARGE SCALE GENOMIC DNA]</scope>
    <source>
        <strain evidence="3 4">NSJ-66</strain>
    </source>
</reference>
<accession>A0ABR7H8K1</accession>
<comment type="caution">
    <text evidence="3">The sequence shown here is derived from an EMBL/GenBank/DDBJ whole genome shotgun (WGS) entry which is preliminary data.</text>
</comment>
<dbReference type="PRINTS" id="PR00040">
    <property type="entry name" value="HTHMERR"/>
</dbReference>
<dbReference type="Pfam" id="PF13411">
    <property type="entry name" value="MerR_1"/>
    <property type="match status" value="1"/>
</dbReference>
<dbReference type="Proteomes" id="UP000634672">
    <property type="component" value="Unassembled WGS sequence"/>
</dbReference>
<dbReference type="CDD" id="cd02440">
    <property type="entry name" value="AdoMet_MTases"/>
    <property type="match status" value="1"/>
</dbReference>
<dbReference type="InterPro" id="IPR013216">
    <property type="entry name" value="Methyltransf_11"/>
</dbReference>
<organism evidence="3 4">
    <name type="scientific">Hungatella hominis</name>
    <dbReference type="NCBI Taxonomy" id="2763050"/>
    <lineage>
        <taxon>Bacteria</taxon>
        <taxon>Bacillati</taxon>
        <taxon>Bacillota</taxon>
        <taxon>Clostridia</taxon>
        <taxon>Lachnospirales</taxon>
        <taxon>Lachnospiraceae</taxon>
        <taxon>Hungatella</taxon>
    </lineage>
</organism>
<proteinExistence type="predicted"/>
<evidence type="ECO:0000313" key="4">
    <source>
        <dbReference type="Proteomes" id="UP000634672"/>
    </source>
</evidence>